<feature type="transmembrane region" description="Helical" evidence="6">
    <location>
        <begin position="5"/>
        <end position="22"/>
    </location>
</feature>
<dbReference type="PANTHER" id="PTHR21262:SF31">
    <property type="entry name" value="GTP PYROPHOSPHOKINASE"/>
    <property type="match status" value="1"/>
</dbReference>
<accession>A0A3N2QC43</accession>
<evidence type="ECO:0000256" key="1">
    <source>
        <dbReference type="ARBA" id="ARBA00004141"/>
    </source>
</evidence>
<feature type="transmembrane region" description="Helical" evidence="6">
    <location>
        <begin position="42"/>
        <end position="63"/>
    </location>
</feature>
<keyword evidence="4 6" id="KW-1133">Transmembrane helix</keyword>
<feature type="transmembrane region" description="Helical" evidence="6">
    <location>
        <begin position="386"/>
        <end position="406"/>
    </location>
</feature>
<comment type="subcellular location">
    <subcellularLocation>
        <location evidence="1">Membrane</location>
        <topology evidence="1">Multi-pass membrane protein</topology>
    </subcellularLocation>
</comment>
<dbReference type="GO" id="GO:0016020">
    <property type="term" value="C:membrane"/>
    <property type="evidence" value="ECO:0007669"/>
    <property type="project" value="UniProtKB-SubCell"/>
</dbReference>
<feature type="transmembrane region" description="Helical" evidence="6">
    <location>
        <begin position="538"/>
        <end position="558"/>
    </location>
</feature>
<reference evidence="8 9" key="1">
    <citation type="submission" date="2018-09" db="EMBL/GenBank/DDBJ databases">
        <title>Comparative Genomics of Wolbachia-Cardinium Dual Endosymbiosis in a Plant-Parasitic Nematode.</title>
        <authorList>
            <person name="Brown A.M.V."/>
            <person name="Wasala S.K."/>
            <person name="Howe D.K."/>
            <person name="Peetz A.B."/>
            <person name="Zasada I.A."/>
            <person name="Denver D.R."/>
        </authorList>
    </citation>
    <scope>NUCLEOTIDE SEQUENCE [LARGE SCALE GENOMIC DNA]</scope>
    <source>
        <strain evidence="8 9">Pp_1</strain>
    </source>
</reference>
<feature type="transmembrane region" description="Helical" evidence="6">
    <location>
        <begin position="413"/>
        <end position="432"/>
    </location>
</feature>
<feature type="transmembrane region" description="Helical" evidence="6">
    <location>
        <begin position="110"/>
        <end position="133"/>
    </location>
</feature>
<feature type="transmembrane region" description="Helical" evidence="6">
    <location>
        <begin position="70"/>
        <end position="90"/>
    </location>
</feature>
<dbReference type="GO" id="GO:0022857">
    <property type="term" value="F:transmembrane transporter activity"/>
    <property type="evidence" value="ECO:0007669"/>
    <property type="project" value="InterPro"/>
</dbReference>
<comment type="similarity">
    <text evidence="2">Belongs to the sodium:solute symporter (SSF) (TC 2.A.21) family.</text>
</comment>
<evidence type="ECO:0000313" key="8">
    <source>
        <dbReference type="EMBL" id="ROT47393.1"/>
    </source>
</evidence>
<feature type="transmembrane region" description="Helical" evidence="6">
    <location>
        <begin position="268"/>
        <end position="287"/>
    </location>
</feature>
<dbReference type="InterPro" id="IPR001734">
    <property type="entry name" value="Na/solute_symporter"/>
</dbReference>
<evidence type="ECO:0000256" key="6">
    <source>
        <dbReference type="SAM" id="Phobius"/>
    </source>
</evidence>
<dbReference type="SUPFAM" id="SSF109604">
    <property type="entry name" value="HD-domain/PDEase-like"/>
    <property type="match status" value="1"/>
</dbReference>
<feature type="transmembrane region" description="Helical" evidence="6">
    <location>
        <begin position="179"/>
        <end position="199"/>
    </location>
</feature>
<proteinExistence type="inferred from homology"/>
<protein>
    <submittedName>
        <fullName evidence="8">HD domain-containing protein</fullName>
    </submittedName>
</protein>
<evidence type="ECO:0000256" key="2">
    <source>
        <dbReference type="ARBA" id="ARBA00006434"/>
    </source>
</evidence>
<dbReference type="EMBL" id="RARA01000024">
    <property type="protein sequence ID" value="ROT47393.1"/>
    <property type="molecule type" value="Genomic_DNA"/>
</dbReference>
<feature type="transmembrane region" description="Helical" evidence="6">
    <location>
        <begin position="512"/>
        <end position="532"/>
    </location>
</feature>
<keyword evidence="5 6" id="KW-0472">Membrane</keyword>
<dbReference type="Proteomes" id="UP000270927">
    <property type="component" value="Unassembled WGS sequence"/>
</dbReference>
<dbReference type="Gene3D" id="1.20.1730.10">
    <property type="entry name" value="Sodium/glucose cotransporter"/>
    <property type="match status" value="1"/>
</dbReference>
<dbReference type="AlphaFoldDB" id="A0A3N2QC43"/>
<evidence type="ECO:0000256" key="4">
    <source>
        <dbReference type="ARBA" id="ARBA00022989"/>
    </source>
</evidence>
<dbReference type="Gene3D" id="1.10.3210.10">
    <property type="entry name" value="Hypothetical protein af1432"/>
    <property type="match status" value="1"/>
</dbReference>
<evidence type="ECO:0000256" key="5">
    <source>
        <dbReference type="ARBA" id="ARBA00023136"/>
    </source>
</evidence>
<dbReference type="Pfam" id="PF13328">
    <property type="entry name" value="HD_4"/>
    <property type="match status" value="1"/>
</dbReference>
<feature type="domain" description="HD/PDEase" evidence="7">
    <location>
        <begin position="1007"/>
        <end position="1116"/>
    </location>
</feature>
<keyword evidence="3 6" id="KW-0812">Transmembrane</keyword>
<name>A0A3N2QC43_9BACT</name>
<dbReference type="InterPro" id="IPR038377">
    <property type="entry name" value="Na/Glc_symporter_sf"/>
</dbReference>
<sequence length="1163" mass="132848">MNMDVIIVALFLIITLVIGMYYGRGIKTFQEYAVGDRKMSSIVIAFSLVATIYEGGCLEVSLFNWYHRPFFTLAFTVIPVLFYIFFPRFFIVRMKEFLGHLSIAESMGSIYGPMVRMCVALLSIVYAIGLLTVQIKVGLDITKILLPNAGAYAAIILTLLFITYAAVGGARAVTYTDVYQFFIFCLCCPMVFFVLLYYTDAISITSWQRLQDIPQFSMSPWHWNIAPKKEVCYYAIFASLVYFRPSMIQRFYMASSIRKAVKIFNTIWISWLALAVIFLSIAMVLHLGNHPIQPNQNVLQYILEQTYFPFMKVMLITTSIALLMSSADSELHVVAVLFTNDIWPMLTRLVSYRISFIKVTRIAATVVGIISLVAALYTSTNKTEQLLLTTVCLYAPIYIILFFTCCGFRPRPITVLVTISIPTCITLFYLIYQGVMLSGTHFFVLLFSSITTLLLTHCLLPKRPHTGWIGIKDRSAWDLQKQEIKRWWQKRLQQLTSLVTKQYRAGLFPKQANTFILLGIYIIISTIISICYMQKTYFFPYVYVYMIVMAIGTIVALYPALHSYKKEGNVFLHWVWPGLLFLLFFGFNIQFAKLSHFSPMVCTLFVCHIGLSIILLSLEVSISMLCLAMMMHTYIPPHISFYSVFWKNFQSFSLELHFALVLLGIVVGGLGVYKSLRDKANAKLKILELTRSYEHKIALEAIYNQANRFRLDRTNGSNLLREMCKRLQAPSHYLYTHHQEKLGEEINIFMKKLRQFSSLLLQNAKAKYSLELNAKAVKSVAIESVITKTYRYLHEIKASIQLLLRGQTKVKKLLADPELFECFLTLNLMEISRSKQAVDHVVTLTIADTVLHYNKPIIPQSTGHGTLMLPALAFCMSTDTTVQKILSGYEVRDELTAFHLPKTEKEVYQTESRQIVQAHGGYTEIIDTESALTCLYVLPVAGTRVMHFKTYDPTDLVADKIAETPESLAQEKELIALLTTKTALTQEMVEKTIAFIKNVHGLTVRKSGLPFYTHPMAVAQILLEVTNDPSTILAGLLHDVVEDSSVTLNQLELMYGPEVASIVEIITHYNTSGYPWKLDNTENKNMLKQCKDIRIVQVKLADRLHNIRTLYARQLVDQKRIAQDTMNFYIPWGHKHNICSKWLAEMQRICENILGMAKKTHLE</sequence>
<dbReference type="PROSITE" id="PS50283">
    <property type="entry name" value="NA_SOLUT_SYMP_3"/>
    <property type="match status" value="1"/>
</dbReference>
<evidence type="ECO:0000256" key="3">
    <source>
        <dbReference type="ARBA" id="ARBA00022692"/>
    </source>
</evidence>
<feature type="transmembrane region" description="Helical" evidence="6">
    <location>
        <begin position="570"/>
        <end position="591"/>
    </location>
</feature>
<evidence type="ECO:0000313" key="9">
    <source>
        <dbReference type="Proteomes" id="UP000270927"/>
    </source>
</evidence>
<gene>
    <name evidence="8" type="ORF">EDM02_03080</name>
</gene>
<comment type="caution">
    <text evidence="8">The sequence shown here is derived from an EMBL/GenBank/DDBJ whole genome shotgun (WGS) entry which is preliminary data.</text>
</comment>
<organism evidence="8 9">
    <name type="scientific">Candidatus Cardinium hertigii</name>
    <dbReference type="NCBI Taxonomy" id="247481"/>
    <lineage>
        <taxon>Bacteria</taxon>
        <taxon>Pseudomonadati</taxon>
        <taxon>Bacteroidota</taxon>
        <taxon>Cytophagia</taxon>
        <taxon>Cytophagales</taxon>
        <taxon>Amoebophilaceae</taxon>
        <taxon>Candidatus Cardinium</taxon>
    </lineage>
</organism>
<dbReference type="PANTHER" id="PTHR21262">
    <property type="entry name" value="GUANOSINE-3',5'-BIS DIPHOSPHATE 3'-PYROPHOSPHOHYDROLASE"/>
    <property type="match status" value="1"/>
</dbReference>
<dbReference type="InterPro" id="IPR003607">
    <property type="entry name" value="HD/PDEase_dom"/>
</dbReference>
<dbReference type="SMART" id="SM00471">
    <property type="entry name" value="HDc"/>
    <property type="match status" value="1"/>
</dbReference>
<feature type="transmembrane region" description="Helical" evidence="6">
    <location>
        <begin position="657"/>
        <end position="676"/>
    </location>
</feature>
<dbReference type="OrthoDB" id="972611at2"/>
<keyword evidence="9" id="KW-1185">Reference proteome</keyword>
<feature type="transmembrane region" description="Helical" evidence="6">
    <location>
        <begin position="145"/>
        <end position="167"/>
    </location>
</feature>
<evidence type="ECO:0000259" key="7">
    <source>
        <dbReference type="SMART" id="SM00471"/>
    </source>
</evidence>
<dbReference type="CDD" id="cd10322">
    <property type="entry name" value="SLC5sbd"/>
    <property type="match status" value="1"/>
</dbReference>
<feature type="transmembrane region" description="Helical" evidence="6">
    <location>
        <begin position="362"/>
        <end position="380"/>
    </location>
</feature>